<evidence type="ECO:0000256" key="1">
    <source>
        <dbReference type="SAM" id="MobiDB-lite"/>
    </source>
</evidence>
<keyword evidence="2" id="KW-0812">Transmembrane</keyword>
<evidence type="ECO:0000256" key="2">
    <source>
        <dbReference type="SAM" id="Phobius"/>
    </source>
</evidence>
<keyword evidence="2" id="KW-0472">Membrane</keyword>
<sequence length="193" mass="21946">MVMVEGENFWRNFVFYIDPITKHQRPTFYFVWLIGSIFMAIIILPWYIYLIIRRSRIQLKAAANIKYTLLDQDYNNKLQFKKIQPGAKLKGWQEISNGIKSHISIKDGEIEKKHIAKVYRPSISESDTSSKTASITSLHKMKSSHSSKSIKSASMSPIVSGSNTDDSSKPTINSITGSESTKSFKKHTDPDIV</sequence>
<organism evidence="3">
    <name type="scientific">Wuchereria bancrofti</name>
    <dbReference type="NCBI Taxonomy" id="6293"/>
    <lineage>
        <taxon>Eukaryota</taxon>
        <taxon>Metazoa</taxon>
        <taxon>Ecdysozoa</taxon>
        <taxon>Nematoda</taxon>
        <taxon>Chromadorea</taxon>
        <taxon>Rhabditida</taxon>
        <taxon>Spirurina</taxon>
        <taxon>Spiruromorpha</taxon>
        <taxon>Filarioidea</taxon>
        <taxon>Onchocercidae</taxon>
        <taxon>Wuchereria</taxon>
    </lineage>
</organism>
<feature type="region of interest" description="Disordered" evidence="1">
    <location>
        <begin position="126"/>
        <end position="193"/>
    </location>
</feature>
<reference evidence="3" key="1">
    <citation type="submission" date="2016-11" db="UniProtKB">
        <authorList>
            <consortium name="WormBaseParasite"/>
        </authorList>
    </citation>
    <scope>IDENTIFICATION</scope>
    <source>
        <strain evidence="3">pt0022</strain>
    </source>
</reference>
<evidence type="ECO:0000313" key="3">
    <source>
        <dbReference type="WBParaSite" id="maker-PairedContig_906-snap-gene-0.8-mRNA-1"/>
    </source>
</evidence>
<feature type="transmembrane region" description="Helical" evidence="2">
    <location>
        <begin position="29"/>
        <end position="52"/>
    </location>
</feature>
<feature type="compositionally biased region" description="Low complexity" evidence="1">
    <location>
        <begin position="146"/>
        <end position="156"/>
    </location>
</feature>
<accession>A0A1I8F1L4</accession>
<dbReference type="WBParaSite" id="maker-PairedContig_906-snap-gene-0.8-mRNA-1">
    <property type="protein sequence ID" value="maker-PairedContig_906-snap-gene-0.8-mRNA-1"/>
    <property type="gene ID" value="maker-PairedContig_906-snap-gene-0.8"/>
</dbReference>
<keyword evidence="2" id="KW-1133">Transmembrane helix</keyword>
<proteinExistence type="predicted"/>
<name>A0A1I8F1L4_WUCBA</name>
<feature type="compositionally biased region" description="Polar residues" evidence="1">
    <location>
        <begin position="126"/>
        <end position="136"/>
    </location>
</feature>
<protein>
    <submittedName>
        <fullName evidence="3">Uncharacterized protein</fullName>
    </submittedName>
</protein>
<feature type="compositionally biased region" description="Polar residues" evidence="1">
    <location>
        <begin position="157"/>
        <end position="181"/>
    </location>
</feature>
<dbReference type="AlphaFoldDB" id="A0A1I8F1L4"/>